<comment type="subcellular location">
    <subcellularLocation>
        <location evidence="2">Vacuole membrane</location>
        <topology evidence="2">Multi-pass membrane protein</topology>
    </subcellularLocation>
</comment>
<evidence type="ECO:0000256" key="6">
    <source>
        <dbReference type="ARBA" id="ARBA00022989"/>
    </source>
</evidence>
<dbReference type="RefSeq" id="WP_203684712.1">
    <property type="nucleotide sequence ID" value="NZ_BOMW01000084.1"/>
</dbReference>
<dbReference type="EMBL" id="BOMW01000084">
    <property type="protein sequence ID" value="GIF09408.1"/>
    <property type="molecule type" value="Genomic_DNA"/>
</dbReference>
<keyword evidence="5" id="KW-0926">Vacuole</keyword>
<evidence type="ECO:0000256" key="1">
    <source>
        <dbReference type="ARBA" id="ARBA00003273"/>
    </source>
</evidence>
<evidence type="ECO:0000256" key="8">
    <source>
        <dbReference type="ARBA" id="ARBA00031512"/>
    </source>
</evidence>
<keyword evidence="7" id="KW-0325">Glycoprotein</keyword>
<comment type="caution">
    <text evidence="11">The sequence shown here is derived from an EMBL/GenBank/DDBJ whole genome shotgun (WGS) entry which is preliminary data.</text>
</comment>
<feature type="transmembrane region" description="Helical" evidence="9">
    <location>
        <begin position="563"/>
        <end position="582"/>
    </location>
</feature>
<dbReference type="Gene3D" id="3.40.630.10">
    <property type="entry name" value="Zn peptidases"/>
    <property type="match status" value="1"/>
</dbReference>
<dbReference type="PANTHER" id="PTHR12147:SF58">
    <property type="entry name" value="VACUOLAR MEMBRANE PROTEASE"/>
    <property type="match status" value="1"/>
</dbReference>
<dbReference type="GO" id="GO:0004177">
    <property type="term" value="F:aminopeptidase activity"/>
    <property type="evidence" value="ECO:0007669"/>
    <property type="project" value="UniProtKB-KW"/>
</dbReference>
<keyword evidence="6 9" id="KW-1133">Transmembrane helix</keyword>
<keyword evidence="11" id="KW-0378">Hydrolase</keyword>
<evidence type="ECO:0000256" key="9">
    <source>
        <dbReference type="SAM" id="Phobius"/>
    </source>
</evidence>
<keyword evidence="11" id="KW-0031">Aminopeptidase</keyword>
<comment type="function">
    <text evidence="1">May be involved in vacuolar sorting and osmoregulation.</text>
</comment>
<keyword evidence="9" id="KW-0472">Membrane</keyword>
<dbReference type="PANTHER" id="PTHR12147">
    <property type="entry name" value="METALLOPEPTIDASE M28 FAMILY MEMBER"/>
    <property type="match status" value="1"/>
</dbReference>
<feature type="transmembrane region" description="Helical" evidence="9">
    <location>
        <begin position="439"/>
        <end position="460"/>
    </location>
</feature>
<dbReference type="GO" id="GO:0006508">
    <property type="term" value="P:proteolysis"/>
    <property type="evidence" value="ECO:0007669"/>
    <property type="project" value="InterPro"/>
</dbReference>
<accession>A0A919NEH6</accession>
<dbReference type="SUPFAM" id="SSF53187">
    <property type="entry name" value="Zn-dependent exopeptidases"/>
    <property type="match status" value="1"/>
</dbReference>
<feature type="transmembrane region" description="Helical" evidence="9">
    <location>
        <begin position="369"/>
        <end position="394"/>
    </location>
</feature>
<feature type="transmembrane region" description="Helical" evidence="9">
    <location>
        <begin position="414"/>
        <end position="432"/>
    </location>
</feature>
<evidence type="ECO:0000256" key="3">
    <source>
        <dbReference type="ARBA" id="ARBA00010918"/>
    </source>
</evidence>
<feature type="transmembrane region" description="Helical" evidence="9">
    <location>
        <begin position="519"/>
        <end position="542"/>
    </location>
</feature>
<protein>
    <recommendedName>
        <fullName evidence="4">Vacuolar membrane protease</fullName>
    </recommendedName>
    <alternativeName>
        <fullName evidence="8">FXNA-related family protease 1</fullName>
    </alternativeName>
</protein>
<evidence type="ECO:0000256" key="7">
    <source>
        <dbReference type="ARBA" id="ARBA00023180"/>
    </source>
</evidence>
<evidence type="ECO:0000259" key="10">
    <source>
        <dbReference type="Pfam" id="PF04389"/>
    </source>
</evidence>
<name>A0A919NEH6_9ACTN</name>
<evidence type="ECO:0000313" key="11">
    <source>
        <dbReference type="EMBL" id="GIF09408.1"/>
    </source>
</evidence>
<feature type="domain" description="Peptidase M28" evidence="10">
    <location>
        <begin position="118"/>
        <end position="305"/>
    </location>
</feature>
<comment type="similarity">
    <text evidence="3">Belongs to the peptidase M28 family.</text>
</comment>
<keyword evidence="11" id="KW-0645">Protease</keyword>
<dbReference type="Proteomes" id="UP000629619">
    <property type="component" value="Unassembled WGS sequence"/>
</dbReference>
<feature type="transmembrane region" description="Helical" evidence="9">
    <location>
        <begin position="492"/>
        <end position="513"/>
    </location>
</feature>
<proteinExistence type="inferred from homology"/>
<evidence type="ECO:0000256" key="5">
    <source>
        <dbReference type="ARBA" id="ARBA00022554"/>
    </source>
</evidence>
<feature type="transmembrane region" description="Helical" evidence="9">
    <location>
        <begin position="466"/>
        <end position="485"/>
    </location>
</feature>
<dbReference type="InterPro" id="IPR007484">
    <property type="entry name" value="Peptidase_M28"/>
</dbReference>
<evidence type="ECO:0000256" key="2">
    <source>
        <dbReference type="ARBA" id="ARBA00004128"/>
    </source>
</evidence>
<organism evidence="11 12">
    <name type="scientific">Actinoplanes siamensis</name>
    <dbReference type="NCBI Taxonomy" id="1223317"/>
    <lineage>
        <taxon>Bacteria</taxon>
        <taxon>Bacillati</taxon>
        <taxon>Actinomycetota</taxon>
        <taxon>Actinomycetes</taxon>
        <taxon>Micromonosporales</taxon>
        <taxon>Micromonosporaceae</taxon>
        <taxon>Actinoplanes</taxon>
    </lineage>
</organism>
<keyword evidence="9" id="KW-0812">Transmembrane</keyword>
<dbReference type="GO" id="GO:0005774">
    <property type="term" value="C:vacuolar membrane"/>
    <property type="evidence" value="ECO:0007669"/>
    <property type="project" value="UniProtKB-SubCell"/>
</dbReference>
<dbReference type="AlphaFoldDB" id="A0A919NEH6"/>
<sequence>MRDAAPLRPARRGWATLAVLALLALAGLAAVRAILPPPAAPASAPAGEFSAGRAFRTVQAIAATAHPAGSAANDRVRDQLVGALRGLGLSPQVQDTVSAQGGELSASSGGTGLARVRNVVAVLPGKASTGRIFLVAHYDSAQTGPGGNDDAAGVATVLETARALTAGDQLTNDVVLVLTDAEEACLCGAEAFVRQSDLARDGGVVLNLEARGSSGPSIMFETSRGNGKLVEAYAHAPGPVGTSFAVEIYRRLPNDTDFTAFREAGFQGLNSAYIDGAAVYHAPTDLPSAMDRDSLQHHGANALAVTRELGDQNLRALRPGGDATYFPVPGLLVRYPGALVRPLAVLAVLAVAALAWLARRRGRLTGRRLAVAGALTLAPIVVAPVLAQILWTVLTLVRPEYGALPIDPYRPGPYRVAVMAIAAAVVFCWFALLRRRLGATALAVAGLGWLAGLGVVLAAVTPGGAYLVTIPSLAGALAAATAMVVRDWAATAVITAGAAVAVVILLPTVVMLFPALGLAMGAAGAFLTVLLLLALLPVIDLIHPSAEPVQGLPALRARRRGPLATLTASVAALACTVTGLVVDRFDAAHPALTQLMYALDADTGTARWLSAETTTQKWTGQYVSGDPEPVAQMLPAFGAAELRAGPAQAATLPAPMVTKESETTSATGDRIVTLLLQPRRTVRFTTLHVAAAAQVTTLTVAGREIPADKAAGGGWGAGFVFHAPPAEGVRVVITLRGAGPVRVRAMDASDNVTEMPGFHARPSGVGVLGSHSSEMVAVAKTYSF</sequence>
<evidence type="ECO:0000313" key="12">
    <source>
        <dbReference type="Proteomes" id="UP000629619"/>
    </source>
</evidence>
<reference evidence="11" key="1">
    <citation type="submission" date="2021-01" db="EMBL/GenBank/DDBJ databases">
        <title>Whole genome shotgun sequence of Actinoplanes siamensis NBRC 109076.</title>
        <authorList>
            <person name="Komaki H."/>
            <person name="Tamura T."/>
        </authorList>
    </citation>
    <scope>NUCLEOTIDE SEQUENCE</scope>
    <source>
        <strain evidence="11">NBRC 109076</strain>
    </source>
</reference>
<dbReference type="Pfam" id="PF04389">
    <property type="entry name" value="Peptidase_M28"/>
    <property type="match status" value="1"/>
</dbReference>
<dbReference type="GO" id="GO:0008235">
    <property type="term" value="F:metalloexopeptidase activity"/>
    <property type="evidence" value="ECO:0007669"/>
    <property type="project" value="InterPro"/>
</dbReference>
<evidence type="ECO:0000256" key="4">
    <source>
        <dbReference type="ARBA" id="ARBA00017435"/>
    </source>
</evidence>
<dbReference type="InterPro" id="IPR045175">
    <property type="entry name" value="M28_fam"/>
</dbReference>
<keyword evidence="12" id="KW-1185">Reference proteome</keyword>
<gene>
    <name evidence="11" type="ORF">Asi03nite_69460</name>
</gene>
<feature type="transmembrane region" description="Helical" evidence="9">
    <location>
        <begin position="339"/>
        <end position="357"/>
    </location>
</feature>